<accession>A0A9X1B5W3</accession>
<gene>
    <name evidence="1" type="ORF">CKO42_16730</name>
</gene>
<proteinExistence type="predicted"/>
<reference evidence="1 2" key="1">
    <citation type="journal article" date="2020" name="Microorganisms">
        <title>Osmotic Adaptation and Compatible Solute Biosynthesis of Phototrophic Bacteria as Revealed from Genome Analyses.</title>
        <authorList>
            <person name="Imhoff J.F."/>
            <person name="Rahn T."/>
            <person name="Kunzel S."/>
            <person name="Keller A."/>
            <person name="Neulinger S.C."/>
        </authorList>
    </citation>
    <scope>NUCLEOTIDE SEQUENCE [LARGE SCALE GENOMIC DNA]</scope>
    <source>
        <strain evidence="1 2">DSM 25653</strain>
    </source>
</reference>
<dbReference type="AlphaFoldDB" id="A0A9X1B5W3"/>
<organism evidence="1 2">
    <name type="scientific">Lamprobacter modestohalophilus</name>
    <dbReference type="NCBI Taxonomy" id="1064514"/>
    <lineage>
        <taxon>Bacteria</taxon>
        <taxon>Pseudomonadati</taxon>
        <taxon>Pseudomonadota</taxon>
        <taxon>Gammaproteobacteria</taxon>
        <taxon>Chromatiales</taxon>
        <taxon>Chromatiaceae</taxon>
        <taxon>Lamprobacter</taxon>
    </lineage>
</organism>
<dbReference type="EMBL" id="NRRY01000031">
    <property type="protein sequence ID" value="MBK1620057.1"/>
    <property type="molecule type" value="Genomic_DNA"/>
</dbReference>
<protein>
    <submittedName>
        <fullName evidence="1">Uncharacterized protein</fullName>
    </submittedName>
</protein>
<name>A0A9X1B5W3_9GAMM</name>
<comment type="caution">
    <text evidence="1">The sequence shown here is derived from an EMBL/GenBank/DDBJ whole genome shotgun (WGS) entry which is preliminary data.</text>
</comment>
<evidence type="ECO:0000313" key="1">
    <source>
        <dbReference type="EMBL" id="MBK1620057.1"/>
    </source>
</evidence>
<sequence length="114" mass="13586">MALTTLLGEPELNIYTLNEHLLFYRSETAGYKQRLEFHFHKSRLFYVKRTFSKLSFTDANEVFCALRAKYLDDRLFDPEHEKILDPQGNEIFARDNDELQLEYLQAHHLTFGKL</sequence>
<keyword evidence="2" id="KW-1185">Reference proteome</keyword>
<dbReference type="Proteomes" id="UP001138768">
    <property type="component" value="Unassembled WGS sequence"/>
</dbReference>
<evidence type="ECO:0000313" key="2">
    <source>
        <dbReference type="Proteomes" id="UP001138768"/>
    </source>
</evidence>